<accession>A0ABR5A4H1</accession>
<protein>
    <submittedName>
        <fullName evidence="1">Uncharacterized protein</fullName>
    </submittedName>
</protein>
<organism evidence="1 2">
    <name type="scientific">Cohnella kolymensis</name>
    <dbReference type="NCBI Taxonomy" id="1590652"/>
    <lineage>
        <taxon>Bacteria</taxon>
        <taxon>Bacillati</taxon>
        <taxon>Bacillota</taxon>
        <taxon>Bacilli</taxon>
        <taxon>Bacillales</taxon>
        <taxon>Paenibacillaceae</taxon>
        <taxon>Cohnella</taxon>
    </lineage>
</organism>
<sequence>MINQAAIGYAMMAAKAQRLSDIEIKALCQAMHDIMHFVNERVATEAYGELELQPYNDDYDGSQMALDADVYAFWLNDMDEEYERKYRAEFDAVKSRK</sequence>
<name>A0ABR5A4H1_9BACL</name>
<evidence type="ECO:0000313" key="2">
    <source>
        <dbReference type="Proteomes" id="UP000054526"/>
    </source>
</evidence>
<reference evidence="1 2" key="1">
    <citation type="submission" date="2014-12" db="EMBL/GenBank/DDBJ databases">
        <title>Draft genome sequence of Cohnella kolymensis strain B-2846.</title>
        <authorList>
            <person name="Karlyshev A.V."/>
            <person name="Kudryashova E.B."/>
        </authorList>
    </citation>
    <scope>NUCLEOTIDE SEQUENCE [LARGE SCALE GENOMIC DNA]</scope>
    <source>
        <strain evidence="1 2">VKM B-2846</strain>
    </source>
</reference>
<dbReference type="Proteomes" id="UP000054526">
    <property type="component" value="Unassembled WGS sequence"/>
</dbReference>
<dbReference type="EMBL" id="JXAL01000016">
    <property type="protein sequence ID" value="KIL35942.1"/>
    <property type="molecule type" value="Genomic_DNA"/>
</dbReference>
<keyword evidence="2" id="KW-1185">Reference proteome</keyword>
<proteinExistence type="predicted"/>
<gene>
    <name evidence="1" type="ORF">SD71_11280</name>
</gene>
<dbReference type="RefSeq" id="WP_041062796.1">
    <property type="nucleotide sequence ID" value="NZ_JXAL01000016.1"/>
</dbReference>
<comment type="caution">
    <text evidence="1">The sequence shown here is derived from an EMBL/GenBank/DDBJ whole genome shotgun (WGS) entry which is preliminary data.</text>
</comment>
<evidence type="ECO:0000313" key="1">
    <source>
        <dbReference type="EMBL" id="KIL35942.1"/>
    </source>
</evidence>